<evidence type="ECO:0000313" key="3">
    <source>
        <dbReference type="Proteomes" id="UP000183610"/>
    </source>
</evidence>
<feature type="transmembrane region" description="Helical" evidence="1">
    <location>
        <begin position="6"/>
        <end position="25"/>
    </location>
</feature>
<gene>
    <name evidence="2" type="ORF">SAMN05421782_11452</name>
</gene>
<evidence type="ECO:0008006" key="4">
    <source>
        <dbReference type="Google" id="ProtNLM"/>
    </source>
</evidence>
<comment type="caution">
    <text evidence="2">The sequence shown here is derived from an EMBL/GenBank/DDBJ whole genome shotgun (WGS) entry which is preliminary data.</text>
</comment>
<reference evidence="2 3" key="1">
    <citation type="submission" date="2016-10" db="EMBL/GenBank/DDBJ databases">
        <authorList>
            <person name="Varghese N."/>
            <person name="Submissions S."/>
        </authorList>
    </citation>
    <scope>NUCLEOTIDE SEQUENCE [LARGE SCALE GENOMIC DNA]</scope>
    <source>
        <strain evidence="2 3">ATCC 49954</strain>
    </source>
</reference>
<keyword evidence="1" id="KW-0472">Membrane</keyword>
<dbReference type="Proteomes" id="UP000183610">
    <property type="component" value="Unassembled WGS sequence"/>
</dbReference>
<name>A0AAX2DSJ4_LISIV</name>
<keyword evidence="1" id="KW-0812">Transmembrane</keyword>
<keyword evidence="1" id="KW-1133">Transmembrane helix</keyword>
<dbReference type="EMBL" id="FNMX01000014">
    <property type="protein sequence ID" value="SDX25188.1"/>
    <property type="molecule type" value="Genomic_DNA"/>
</dbReference>
<sequence length="58" mass="6378">MKKHLVLIVVACITVVAIFVYLAQINKGDINSQNRTQIKIASPLASADNQRELVIVSE</sequence>
<dbReference type="AlphaFoldDB" id="A0AAX2DSJ4"/>
<proteinExistence type="predicted"/>
<evidence type="ECO:0000313" key="2">
    <source>
        <dbReference type="EMBL" id="SDX25188.1"/>
    </source>
</evidence>
<protein>
    <recommendedName>
        <fullName evidence="4">Flp pilus assembly protein CpaB</fullName>
    </recommendedName>
</protein>
<accession>A0AAX2DSJ4</accession>
<evidence type="ECO:0000256" key="1">
    <source>
        <dbReference type="SAM" id="Phobius"/>
    </source>
</evidence>
<organism evidence="2 3">
    <name type="scientific">Listeria ivanovii</name>
    <dbReference type="NCBI Taxonomy" id="1638"/>
    <lineage>
        <taxon>Bacteria</taxon>
        <taxon>Bacillati</taxon>
        <taxon>Bacillota</taxon>
        <taxon>Bacilli</taxon>
        <taxon>Bacillales</taxon>
        <taxon>Listeriaceae</taxon>
        <taxon>Listeria</taxon>
    </lineage>
</organism>
<dbReference type="RefSeq" id="WP_003720726.1">
    <property type="nucleotide sequence ID" value="NZ_FNMX01000014.1"/>
</dbReference>